<dbReference type="GO" id="GO:0051603">
    <property type="term" value="P:proteolysis involved in protein catabolic process"/>
    <property type="evidence" value="ECO:0007669"/>
    <property type="project" value="TreeGrafter"/>
</dbReference>
<dbReference type="GO" id="GO:0046872">
    <property type="term" value="F:metal ion binding"/>
    <property type="evidence" value="ECO:0007669"/>
    <property type="project" value="UniProtKB-KW"/>
</dbReference>
<evidence type="ECO:0000259" key="8">
    <source>
        <dbReference type="Pfam" id="PF01435"/>
    </source>
</evidence>
<dbReference type="InterPro" id="IPR001915">
    <property type="entry name" value="Peptidase_M48"/>
</dbReference>
<keyword evidence="10" id="KW-1185">Reference proteome</keyword>
<keyword evidence="5 6" id="KW-0482">Metalloprotease</keyword>
<feature type="transmembrane region" description="Helical" evidence="7">
    <location>
        <begin position="25"/>
        <end position="44"/>
    </location>
</feature>
<keyword evidence="7" id="KW-1133">Transmembrane helix</keyword>
<evidence type="ECO:0000256" key="4">
    <source>
        <dbReference type="ARBA" id="ARBA00022833"/>
    </source>
</evidence>
<dbReference type="Gene3D" id="3.30.2010.10">
    <property type="entry name" value="Metalloproteases ('zincins'), catalytic domain"/>
    <property type="match status" value="1"/>
</dbReference>
<dbReference type="Proteomes" id="UP000283993">
    <property type="component" value="Unassembled WGS sequence"/>
</dbReference>
<dbReference type="InterPro" id="IPR051156">
    <property type="entry name" value="Mito/Outer_Membr_Metalloprot"/>
</dbReference>
<dbReference type="PANTHER" id="PTHR22726">
    <property type="entry name" value="METALLOENDOPEPTIDASE OMA1"/>
    <property type="match status" value="1"/>
</dbReference>
<comment type="cofactor">
    <cofactor evidence="6">
        <name>Zn(2+)</name>
        <dbReference type="ChEBI" id="CHEBI:29105"/>
    </cofactor>
    <text evidence="6">Binds 1 zinc ion per subunit.</text>
</comment>
<organism evidence="9 10">
    <name type="scientific">Salinisphaera orenii MK-B5</name>
    <dbReference type="NCBI Taxonomy" id="856730"/>
    <lineage>
        <taxon>Bacteria</taxon>
        <taxon>Pseudomonadati</taxon>
        <taxon>Pseudomonadota</taxon>
        <taxon>Gammaproteobacteria</taxon>
        <taxon>Salinisphaerales</taxon>
        <taxon>Salinisphaeraceae</taxon>
        <taxon>Salinisphaera</taxon>
    </lineage>
</organism>
<protein>
    <submittedName>
        <fullName evidence="9">Peptidase</fullName>
    </submittedName>
</protein>
<evidence type="ECO:0000313" key="10">
    <source>
        <dbReference type="Proteomes" id="UP000283993"/>
    </source>
</evidence>
<proteinExistence type="inferred from homology"/>
<keyword evidence="3 6" id="KW-0378">Hydrolase</keyword>
<keyword evidence="4 6" id="KW-0862">Zinc</keyword>
<evidence type="ECO:0000256" key="7">
    <source>
        <dbReference type="SAM" id="Phobius"/>
    </source>
</evidence>
<evidence type="ECO:0000256" key="2">
    <source>
        <dbReference type="ARBA" id="ARBA00022723"/>
    </source>
</evidence>
<evidence type="ECO:0000313" key="9">
    <source>
        <dbReference type="EMBL" id="ROO28515.1"/>
    </source>
</evidence>
<dbReference type="PANTHER" id="PTHR22726:SF24">
    <property type="entry name" value="M48 FAMILY METALLOPEPTIDASE"/>
    <property type="match status" value="1"/>
</dbReference>
<accession>A0A423PSD5</accession>
<dbReference type="GO" id="GO:0004222">
    <property type="term" value="F:metalloendopeptidase activity"/>
    <property type="evidence" value="ECO:0007669"/>
    <property type="project" value="InterPro"/>
</dbReference>
<dbReference type="CDD" id="cd07331">
    <property type="entry name" value="M48C_Oma1_like"/>
    <property type="match status" value="1"/>
</dbReference>
<keyword evidence="7" id="KW-0472">Membrane</keyword>
<keyword evidence="1 6" id="KW-0645">Protease</keyword>
<dbReference type="Pfam" id="PF01435">
    <property type="entry name" value="Peptidase_M48"/>
    <property type="match status" value="1"/>
</dbReference>
<feature type="domain" description="Peptidase M48" evidence="8">
    <location>
        <begin position="83"/>
        <end position="265"/>
    </location>
</feature>
<sequence length="284" mass="30369">MVPREPPDDRTPASPAFQTRSRDNIMRRIIIVSVLLSLLVACATSPTGRRQLKLFSGDEIAQMGIQSYQQMKQEEPIETSTAENRYVKCVADAIISASNPEGQWEVTVFEDDQVNAFALPGGKIGVYSGLLDVAETDDQLAAVIGHEVAHVIADHGNERVSQQFATQGGLQVVSAFLGGSGGAGSQAIMSALGLGAQVGILLPFSRTQESEADTVGLELMARAGFDPRQSVDLWQNMAEASGGGGQAEFLSTHPSNDSRINNLSSHMDEAMQLYRQAPNHPDCG</sequence>
<evidence type="ECO:0000256" key="5">
    <source>
        <dbReference type="ARBA" id="ARBA00023049"/>
    </source>
</evidence>
<keyword evidence="2" id="KW-0479">Metal-binding</keyword>
<dbReference type="EMBL" id="AYKH01000009">
    <property type="protein sequence ID" value="ROO28515.1"/>
    <property type="molecule type" value="Genomic_DNA"/>
</dbReference>
<dbReference type="AlphaFoldDB" id="A0A423PSD5"/>
<evidence type="ECO:0000256" key="1">
    <source>
        <dbReference type="ARBA" id="ARBA00022670"/>
    </source>
</evidence>
<reference evidence="9 10" key="1">
    <citation type="submission" date="2013-10" db="EMBL/GenBank/DDBJ databases">
        <title>Salinisphaera orenii MK-B5 Genome Sequencing.</title>
        <authorList>
            <person name="Lai Q."/>
            <person name="Li C."/>
            <person name="Shao Z."/>
        </authorList>
    </citation>
    <scope>NUCLEOTIDE SEQUENCE [LARGE SCALE GENOMIC DNA]</scope>
    <source>
        <strain evidence="9 10">MK-B5</strain>
    </source>
</reference>
<dbReference type="GO" id="GO:0016020">
    <property type="term" value="C:membrane"/>
    <property type="evidence" value="ECO:0007669"/>
    <property type="project" value="TreeGrafter"/>
</dbReference>
<comment type="similarity">
    <text evidence="6">Belongs to the peptidase M48 family.</text>
</comment>
<evidence type="ECO:0000256" key="3">
    <source>
        <dbReference type="ARBA" id="ARBA00022801"/>
    </source>
</evidence>
<keyword evidence="7" id="KW-0812">Transmembrane</keyword>
<comment type="caution">
    <text evidence="9">The sequence shown here is derived from an EMBL/GenBank/DDBJ whole genome shotgun (WGS) entry which is preliminary data.</text>
</comment>
<name>A0A423PSD5_9GAMM</name>
<gene>
    <name evidence="9" type="ORF">SAOR_05950</name>
</gene>
<evidence type="ECO:0000256" key="6">
    <source>
        <dbReference type="RuleBase" id="RU003983"/>
    </source>
</evidence>